<accession>A0A6J5VI52</accession>
<sequence>MVSMVGGAKANAILSGAIHLLSAGTSDFIENYYMNPLLRLSNRGGRGRRGRQRGGRINRNAAVQRGEAEFWSKTNNNLCEVVVSPSKELEEMERKRKAKGVEDTVPLQGYGGWPKTATRES</sequence>
<protein>
    <submittedName>
        <fullName evidence="2">Uncharacterized protein</fullName>
    </submittedName>
</protein>
<evidence type="ECO:0000313" key="2">
    <source>
        <dbReference type="EMBL" id="CAB4287327.1"/>
    </source>
</evidence>
<name>A0A6J5VI52_PRUAR</name>
<evidence type="ECO:0000256" key="1">
    <source>
        <dbReference type="SAM" id="MobiDB-lite"/>
    </source>
</evidence>
<evidence type="ECO:0000313" key="3">
    <source>
        <dbReference type="Proteomes" id="UP000507222"/>
    </source>
</evidence>
<dbReference type="AlphaFoldDB" id="A0A6J5VI52"/>
<feature type="compositionally biased region" description="Basic and acidic residues" evidence="1">
    <location>
        <begin position="93"/>
        <end position="102"/>
    </location>
</feature>
<feature type="region of interest" description="Disordered" evidence="1">
    <location>
        <begin position="93"/>
        <end position="121"/>
    </location>
</feature>
<reference evidence="2 3" key="1">
    <citation type="submission" date="2020-05" db="EMBL/GenBank/DDBJ databases">
        <authorList>
            <person name="Campoy J."/>
            <person name="Schneeberger K."/>
            <person name="Spophaly S."/>
        </authorList>
    </citation>
    <scope>NUCLEOTIDE SEQUENCE [LARGE SCALE GENOMIC DNA]</scope>
    <source>
        <strain evidence="2">PruArmRojPasFocal</strain>
    </source>
</reference>
<dbReference type="EMBL" id="CAEKDK010000007">
    <property type="protein sequence ID" value="CAB4287327.1"/>
    <property type="molecule type" value="Genomic_DNA"/>
</dbReference>
<proteinExistence type="predicted"/>
<dbReference type="Proteomes" id="UP000507222">
    <property type="component" value="Unassembled WGS sequence"/>
</dbReference>
<organism evidence="2 3">
    <name type="scientific">Prunus armeniaca</name>
    <name type="common">Apricot</name>
    <name type="synonym">Armeniaca vulgaris</name>
    <dbReference type="NCBI Taxonomy" id="36596"/>
    <lineage>
        <taxon>Eukaryota</taxon>
        <taxon>Viridiplantae</taxon>
        <taxon>Streptophyta</taxon>
        <taxon>Embryophyta</taxon>
        <taxon>Tracheophyta</taxon>
        <taxon>Spermatophyta</taxon>
        <taxon>Magnoliopsida</taxon>
        <taxon>eudicotyledons</taxon>
        <taxon>Gunneridae</taxon>
        <taxon>Pentapetalae</taxon>
        <taxon>rosids</taxon>
        <taxon>fabids</taxon>
        <taxon>Rosales</taxon>
        <taxon>Rosaceae</taxon>
        <taxon>Amygdaloideae</taxon>
        <taxon>Amygdaleae</taxon>
        <taxon>Prunus</taxon>
    </lineage>
</organism>
<gene>
    <name evidence="2" type="ORF">CURHAP_LOCUS45224</name>
</gene>